<dbReference type="InterPro" id="IPR014846">
    <property type="entry name" value="DUF1786_pyruvate_format-lyase"/>
</dbReference>
<keyword evidence="1" id="KW-0456">Lyase</keyword>
<reference evidence="1 2" key="1">
    <citation type="journal article" date="2018" name="Nat. Biotechnol.">
        <title>A standardized bacterial taxonomy based on genome phylogeny substantially revises the tree of life.</title>
        <authorList>
            <person name="Parks D.H."/>
            <person name="Chuvochina M."/>
            <person name="Waite D.W."/>
            <person name="Rinke C."/>
            <person name="Skarshewski A."/>
            <person name="Chaumeil P.A."/>
            <person name="Hugenholtz P."/>
        </authorList>
    </citation>
    <scope>NUCLEOTIDE SEQUENCE [LARGE SCALE GENOMIC DNA]</scope>
    <source>
        <strain evidence="1">UBA8781</strain>
    </source>
</reference>
<dbReference type="Proteomes" id="UP000264141">
    <property type="component" value="Unassembled WGS sequence"/>
</dbReference>
<organism evidence="1 2">
    <name type="scientific">Anaerolinea thermolimosa</name>
    <dbReference type="NCBI Taxonomy" id="229919"/>
    <lineage>
        <taxon>Bacteria</taxon>
        <taxon>Bacillati</taxon>
        <taxon>Chloroflexota</taxon>
        <taxon>Anaerolineae</taxon>
        <taxon>Anaerolineales</taxon>
        <taxon>Anaerolineaceae</taxon>
        <taxon>Anaerolinea</taxon>
    </lineage>
</organism>
<dbReference type="STRING" id="229919.GCA_001050195_02117"/>
<keyword evidence="1" id="KW-0670">Pyruvate</keyword>
<protein>
    <submittedName>
        <fullName evidence="1">Pyruvate formate lyase-activating protein</fullName>
    </submittedName>
</protein>
<accession>A0A3D1JF91</accession>
<dbReference type="EMBL" id="DPBP01000022">
    <property type="protein sequence ID" value="HCE17249.1"/>
    <property type="molecule type" value="Genomic_DNA"/>
</dbReference>
<dbReference type="PIRSF" id="PIRSF029129">
    <property type="entry name" value="DUF1786_pyruvate_format-lyase"/>
    <property type="match status" value="1"/>
</dbReference>
<evidence type="ECO:0000313" key="1">
    <source>
        <dbReference type="EMBL" id="HCE17249.1"/>
    </source>
</evidence>
<proteinExistence type="predicted"/>
<gene>
    <name evidence="1" type="ORF">DEQ80_05270</name>
</gene>
<comment type="caution">
    <text evidence="1">The sequence shown here is derived from an EMBL/GenBank/DDBJ whole genome shotgun (WGS) entry which is preliminary data.</text>
</comment>
<sequence>MAHFEAAMKILVVDIGTGTQDIVLFDSRLDVENAYKLVLPSPTMIIRRRIQQATREHRPLLMTGLLMGGGPCAWAVEDHLKAGLPVLATPEAARTLNDDLNEVSALGVKIIGDEEVAGVMGKAAHVEMRDFDFGAIRRAFWEFGVALDDLAAVAVGVFDHGAAPPGVSDRQFRFDYLNDRIRAENRLTAFAYPAEHIPPILTRLQAVARSAREVDTRLVVMDTAPAAVLGAMFNVQVSGLERVVVTNVGNFHTLAFRMGPGGIEGVFEHHTGLMDRERLEALLEALADGSLTHADVFGSMGHGALVYDPRPFDLHGEGIRLVVTGPRRALLRGSKLRPWFAAPFGDMMIAGCFGLLAGVADCFPDLREPIFSALYQQTGNGKEVAPWDVPL</sequence>
<dbReference type="OrthoDB" id="9777509at2"/>
<dbReference type="GO" id="GO:0016829">
    <property type="term" value="F:lyase activity"/>
    <property type="evidence" value="ECO:0007669"/>
    <property type="project" value="UniProtKB-KW"/>
</dbReference>
<dbReference type="AlphaFoldDB" id="A0A3D1JF91"/>
<name>A0A3D1JF91_9CHLR</name>
<dbReference type="Pfam" id="PF08735">
    <property type="entry name" value="DUF1786"/>
    <property type="match status" value="1"/>
</dbReference>
<evidence type="ECO:0000313" key="2">
    <source>
        <dbReference type="Proteomes" id="UP000264141"/>
    </source>
</evidence>